<dbReference type="RefSeq" id="WP_377714740.1">
    <property type="nucleotide sequence ID" value="NZ_JBHTJM010000006.1"/>
</dbReference>
<keyword evidence="1" id="KW-0732">Signal</keyword>
<dbReference type="Proteomes" id="UP001596997">
    <property type="component" value="Unassembled WGS sequence"/>
</dbReference>
<feature type="chain" id="PRO_5045811330" evidence="1">
    <location>
        <begin position="20"/>
        <end position="214"/>
    </location>
</feature>
<protein>
    <submittedName>
        <fullName evidence="2">Uncharacterized protein</fullName>
    </submittedName>
</protein>
<proteinExistence type="predicted"/>
<evidence type="ECO:0000256" key="1">
    <source>
        <dbReference type="SAM" id="SignalP"/>
    </source>
</evidence>
<keyword evidence="3" id="KW-1185">Reference proteome</keyword>
<name>A0ABW3I1R9_9FLAO</name>
<evidence type="ECO:0000313" key="2">
    <source>
        <dbReference type="EMBL" id="MFD0963735.1"/>
    </source>
</evidence>
<comment type="caution">
    <text evidence="2">The sequence shown here is derived from an EMBL/GenBank/DDBJ whole genome shotgun (WGS) entry which is preliminary data.</text>
</comment>
<accession>A0ABW3I1R9</accession>
<evidence type="ECO:0000313" key="3">
    <source>
        <dbReference type="Proteomes" id="UP001596997"/>
    </source>
</evidence>
<reference evidence="3" key="1">
    <citation type="journal article" date="2019" name="Int. J. Syst. Evol. Microbiol.">
        <title>The Global Catalogue of Microorganisms (GCM) 10K type strain sequencing project: providing services to taxonomists for standard genome sequencing and annotation.</title>
        <authorList>
            <consortium name="The Broad Institute Genomics Platform"/>
            <consortium name="The Broad Institute Genome Sequencing Center for Infectious Disease"/>
            <person name="Wu L."/>
            <person name="Ma J."/>
        </authorList>
    </citation>
    <scope>NUCLEOTIDE SEQUENCE [LARGE SCALE GENOMIC DNA]</scope>
    <source>
        <strain evidence="3">CCUG 62114</strain>
    </source>
</reference>
<gene>
    <name evidence="2" type="ORF">ACFQ1O_06935</name>
</gene>
<dbReference type="EMBL" id="JBHTJM010000006">
    <property type="protein sequence ID" value="MFD0963735.1"/>
    <property type="molecule type" value="Genomic_DNA"/>
</dbReference>
<feature type="signal peptide" evidence="1">
    <location>
        <begin position="1"/>
        <end position="19"/>
    </location>
</feature>
<organism evidence="2 3">
    <name type="scientific">Pseudofulvibacter geojedonensis</name>
    <dbReference type="NCBI Taxonomy" id="1123758"/>
    <lineage>
        <taxon>Bacteria</taxon>
        <taxon>Pseudomonadati</taxon>
        <taxon>Bacteroidota</taxon>
        <taxon>Flavobacteriia</taxon>
        <taxon>Flavobacteriales</taxon>
        <taxon>Flavobacteriaceae</taxon>
        <taxon>Pseudofulvibacter</taxon>
    </lineage>
</organism>
<sequence length="214" mass="25002">MKAILALISILLLQLLSYSQNVITGKVEFYKSDATKIIFPNNPNDKYSRNLNNRKSSIQLIEKNTIKELKTNSSGVFKFTTHSKNDSIQIIVNKQLKRFSKKFNLNLKDISDTLKLRISDKKIAIYRDSVLETKFFSKYNEKQAQIDFKSGNYHLLCIGVGWPTDESIKKRENISKNYNISYKYISNISQSKIRIMFRYNQVLKKLIGINEQIW</sequence>